<proteinExistence type="predicted"/>
<gene>
    <name evidence="3" type="ORF">PC9H_002842</name>
</gene>
<evidence type="ECO:0000256" key="1">
    <source>
        <dbReference type="SAM" id="MobiDB-lite"/>
    </source>
</evidence>
<dbReference type="InterPro" id="IPR001810">
    <property type="entry name" value="F-box_dom"/>
</dbReference>
<evidence type="ECO:0000313" key="4">
    <source>
        <dbReference type="Proteomes" id="UP000623687"/>
    </source>
</evidence>
<evidence type="ECO:0000259" key="2">
    <source>
        <dbReference type="Pfam" id="PF12937"/>
    </source>
</evidence>
<name>A0A8H7A177_PLEOS</name>
<dbReference type="Pfam" id="PF12937">
    <property type="entry name" value="F-box-like"/>
    <property type="match status" value="1"/>
</dbReference>
<feature type="region of interest" description="Disordered" evidence="1">
    <location>
        <begin position="370"/>
        <end position="390"/>
    </location>
</feature>
<feature type="domain" description="F-box" evidence="2">
    <location>
        <begin position="5"/>
        <end position="47"/>
    </location>
</feature>
<reference evidence="3" key="1">
    <citation type="submission" date="2019-07" db="EMBL/GenBank/DDBJ databases">
        <authorList>
            <person name="Palmer J.M."/>
        </authorList>
    </citation>
    <scope>NUCLEOTIDE SEQUENCE</scope>
    <source>
        <strain evidence="3">PC9</strain>
    </source>
</reference>
<accession>A0A8H7A177</accession>
<dbReference type="EMBL" id="JACETU010000002">
    <property type="protein sequence ID" value="KAF7436016.1"/>
    <property type="molecule type" value="Genomic_DNA"/>
</dbReference>
<dbReference type="VEuPathDB" id="FungiDB:PC9H_002842"/>
<dbReference type="AlphaFoldDB" id="A0A8H7A177"/>
<evidence type="ECO:0000313" key="3">
    <source>
        <dbReference type="EMBL" id="KAF7436016.1"/>
    </source>
</evidence>
<organism evidence="3 4">
    <name type="scientific">Pleurotus ostreatus</name>
    <name type="common">Oyster mushroom</name>
    <name type="synonym">White-rot fungus</name>
    <dbReference type="NCBI Taxonomy" id="5322"/>
    <lineage>
        <taxon>Eukaryota</taxon>
        <taxon>Fungi</taxon>
        <taxon>Dikarya</taxon>
        <taxon>Basidiomycota</taxon>
        <taxon>Agaricomycotina</taxon>
        <taxon>Agaricomycetes</taxon>
        <taxon>Agaricomycetidae</taxon>
        <taxon>Agaricales</taxon>
        <taxon>Pleurotineae</taxon>
        <taxon>Pleurotaceae</taxon>
        <taxon>Pleurotus</taxon>
    </lineage>
</organism>
<dbReference type="GeneID" id="59372660"/>
<dbReference type="OrthoDB" id="3131289at2759"/>
<dbReference type="RefSeq" id="XP_036633915.1">
    <property type="nucleotide sequence ID" value="XM_036772442.1"/>
</dbReference>
<keyword evidence="4" id="KW-1185">Reference proteome</keyword>
<dbReference type="Proteomes" id="UP000623687">
    <property type="component" value="Unassembled WGS sequence"/>
</dbReference>
<protein>
    <recommendedName>
        <fullName evidence="2">F-box domain-containing protein</fullName>
    </recommendedName>
</protein>
<feature type="compositionally biased region" description="Acidic residues" evidence="1">
    <location>
        <begin position="378"/>
        <end position="390"/>
    </location>
</feature>
<sequence>MAALIPVEIARIIAGYLKDKQSLLNLLLVSRAFHLLAEPYLYNDVSFCQQREHTIHNFLLGLTASGGRCTHFVKRLRLPIIPPLRSRLYTSYQTVLTLVPNLEDLQFYPSRSTGLLKRFDLQDFLNGPSSPPAFMLKHFAWHSRCSLDSIGLTWFLASQKSLECLSLMTFHAADAIPTLPKLRVLHALNLAAARRSLETNQVTHLRINNCTTSLDLNDAALLNVVVCVLYLDTLEELSEAAVRMPNLECFEINVLSSPIPTTLSRLNVLKGATKLHHLRIRTAVPRHWQDHPWDHNDVLKAFDSLPSLSHISIQLVPAMNFPEYYHFTKGVLQPTKIRSLYPELEWWHDWMDDHATVRFALNEPPQIGYQGDLHDAAGESEDQDETSYFD</sequence>
<comment type="caution">
    <text evidence="3">The sequence shown here is derived from an EMBL/GenBank/DDBJ whole genome shotgun (WGS) entry which is preliminary data.</text>
</comment>